<dbReference type="EMBL" id="HBGF01030553">
    <property type="protein sequence ID" value="CAD9126968.1"/>
    <property type="molecule type" value="Transcribed_RNA"/>
</dbReference>
<reference evidence="1" key="1">
    <citation type="submission" date="2021-01" db="EMBL/GenBank/DDBJ databases">
        <authorList>
            <person name="Corre E."/>
            <person name="Pelletier E."/>
            <person name="Niang G."/>
            <person name="Scheremetjew M."/>
            <person name="Finn R."/>
            <person name="Kale V."/>
            <person name="Holt S."/>
            <person name="Cochrane G."/>
            <person name="Meng A."/>
            <person name="Brown T."/>
            <person name="Cohen L."/>
        </authorList>
    </citation>
    <scope>NUCLEOTIDE SEQUENCE</scope>
    <source>
        <strain evidence="1">CCAP 1951/1</strain>
    </source>
</reference>
<dbReference type="AlphaFoldDB" id="A0A7S1Q8W2"/>
<organism evidence="1">
    <name type="scientific">Neobodo designis</name>
    <name type="common">Flagellated protozoan</name>
    <name type="synonym">Bodo designis</name>
    <dbReference type="NCBI Taxonomy" id="312471"/>
    <lineage>
        <taxon>Eukaryota</taxon>
        <taxon>Discoba</taxon>
        <taxon>Euglenozoa</taxon>
        <taxon>Kinetoplastea</taxon>
        <taxon>Metakinetoplastina</taxon>
        <taxon>Neobodonida</taxon>
        <taxon>Neobodo</taxon>
    </lineage>
</organism>
<accession>A0A7S1Q8W2</accession>
<protein>
    <submittedName>
        <fullName evidence="1">Uncharacterized protein</fullName>
    </submittedName>
</protein>
<sequence>MSAAAAAASGATAAAGMLRMAPTTARQARLLRLANTLSRRNAPGAPKSEADRLLWVRSHERKEQDTRLSTEEESIRARLLPTTVGNNAVSMHTRAGGENLYHFREYPMFPGEYVPPEHNVLASVRDSLRADLTAQSVKDAWMRVSGGNFFGSPQEFYASRDGLNEDQLADIVNALFPDLSTSEAQGMVRRILEAISSPSQTAHRTIAGTISADALGLDDSPGHYSNFLQWMSRISETKAFATEHSIYQFCRRAFNREDVVTMWHNYHVLSPDAVRRQSADGYSHFYSVLRDYSIKVKGTDTRHQRGVRIDPREVDPATGFSFGYGRFDRTELVCMLRPNREGRGTMTLKGKPIQEAFGGNAVWLEQILAPFDEARLNVNDFDVHFYAPNEKQARPEMPAREEAIAAQFGVANAITRAIPLTRIPLKKAGYLSFDRTTVPGDHPGFRDMKYKMRPFFKRARKS</sequence>
<gene>
    <name evidence="1" type="ORF">NDES1114_LOCUS20365</name>
</gene>
<name>A0A7S1Q8W2_NEODS</name>
<proteinExistence type="predicted"/>
<evidence type="ECO:0000313" key="1">
    <source>
        <dbReference type="EMBL" id="CAD9126968.1"/>
    </source>
</evidence>